<dbReference type="Proteomes" id="UP000199595">
    <property type="component" value="Unassembled WGS sequence"/>
</dbReference>
<proteinExistence type="predicted"/>
<dbReference type="AlphaFoldDB" id="A0A1H2RCG7"/>
<reference evidence="1 2" key="1">
    <citation type="submission" date="2016-10" db="EMBL/GenBank/DDBJ databases">
        <authorList>
            <person name="de Groot N.N."/>
        </authorList>
    </citation>
    <scope>NUCLEOTIDE SEQUENCE [LARGE SCALE GENOMIC DNA]</scope>
    <source>
        <strain evidence="1 2">DSM 24956</strain>
    </source>
</reference>
<dbReference type="RefSeq" id="WP_090118779.1">
    <property type="nucleotide sequence ID" value="NZ_FNNJ01000001.1"/>
</dbReference>
<evidence type="ECO:0000313" key="1">
    <source>
        <dbReference type="EMBL" id="SDW16359.1"/>
    </source>
</evidence>
<organism evidence="1 2">
    <name type="scientific">Lutibacter oricola</name>
    <dbReference type="NCBI Taxonomy" id="762486"/>
    <lineage>
        <taxon>Bacteria</taxon>
        <taxon>Pseudomonadati</taxon>
        <taxon>Bacteroidota</taxon>
        <taxon>Flavobacteriia</taxon>
        <taxon>Flavobacteriales</taxon>
        <taxon>Flavobacteriaceae</taxon>
        <taxon>Lutibacter</taxon>
    </lineage>
</organism>
<dbReference type="EMBL" id="FNNJ01000001">
    <property type="protein sequence ID" value="SDW16359.1"/>
    <property type="molecule type" value="Genomic_DNA"/>
</dbReference>
<name>A0A1H2RCG7_9FLAO</name>
<sequence length="133" mass="16327">MNEINLFACLAKINRELYIYFSNIQKENLAKKLTFRNRSQGDLENFPSVPIIFVWCYIWEFEDVKHEITFEIWKDTTWIMRSEYNTEERPYVNNHLKSDFLFDYSYNNVLDMVNNSEEVKQEFISFFEKKFKL</sequence>
<dbReference type="STRING" id="762486.SAMN05444411_101187"/>
<evidence type="ECO:0000313" key="2">
    <source>
        <dbReference type="Proteomes" id="UP000199595"/>
    </source>
</evidence>
<accession>A0A1H2RCG7</accession>
<keyword evidence="2" id="KW-1185">Reference proteome</keyword>
<protein>
    <submittedName>
        <fullName evidence="1">Uncharacterized protein</fullName>
    </submittedName>
</protein>
<gene>
    <name evidence="1" type="ORF">SAMN05444411_101187</name>
</gene>